<evidence type="ECO:0000313" key="13">
    <source>
        <dbReference type="EMBL" id="OGB85199.1"/>
    </source>
</evidence>
<dbReference type="CDD" id="cd10030">
    <property type="entry name" value="UDG-F4_TTUDGA_SPO1dp_like"/>
    <property type="match status" value="1"/>
</dbReference>
<dbReference type="GO" id="GO:0006281">
    <property type="term" value="P:DNA repair"/>
    <property type="evidence" value="ECO:0007669"/>
    <property type="project" value="UniProtKB-KW"/>
</dbReference>
<dbReference type="AlphaFoldDB" id="A0A1F4PNJ3"/>
<dbReference type="SUPFAM" id="SSF52141">
    <property type="entry name" value="Uracil-DNA glycosylase-like"/>
    <property type="match status" value="1"/>
</dbReference>
<protein>
    <recommendedName>
        <fullName evidence="4">Type-4 uracil-DNA glycosylase</fullName>
        <ecNumber evidence="3">3.2.2.27</ecNumber>
    </recommendedName>
</protein>
<reference evidence="13 14" key="1">
    <citation type="journal article" date="2016" name="Nat. Commun.">
        <title>Thousands of microbial genomes shed light on interconnected biogeochemical processes in an aquifer system.</title>
        <authorList>
            <person name="Anantharaman K."/>
            <person name="Brown C.T."/>
            <person name="Hug L.A."/>
            <person name="Sharon I."/>
            <person name="Castelle C.J."/>
            <person name="Probst A.J."/>
            <person name="Thomas B.C."/>
            <person name="Singh A."/>
            <person name="Wilkins M.J."/>
            <person name="Karaoz U."/>
            <person name="Brodie E.L."/>
            <person name="Williams K.H."/>
            <person name="Hubbard S.S."/>
            <person name="Banfield J.F."/>
        </authorList>
    </citation>
    <scope>NUCLEOTIDE SEQUENCE [LARGE SCALE GENOMIC DNA]</scope>
</reference>
<dbReference type="PANTHER" id="PTHR33693:SF1">
    <property type="entry name" value="TYPE-4 URACIL-DNA GLYCOSYLASE"/>
    <property type="match status" value="1"/>
</dbReference>
<evidence type="ECO:0000256" key="4">
    <source>
        <dbReference type="ARBA" id="ARBA00019403"/>
    </source>
</evidence>
<dbReference type="InterPro" id="IPR005273">
    <property type="entry name" value="Ura-DNA_glyco_family4"/>
</dbReference>
<dbReference type="InterPro" id="IPR005122">
    <property type="entry name" value="Uracil-DNA_glycosylase-like"/>
</dbReference>
<evidence type="ECO:0000256" key="2">
    <source>
        <dbReference type="ARBA" id="ARBA00006521"/>
    </source>
</evidence>
<gene>
    <name evidence="13" type="ORF">A2994_03535</name>
</gene>
<comment type="similarity">
    <text evidence="2">Belongs to the uracil-DNA glycosylase (UDG) superfamily. Type 4 (UDGa) family.</text>
</comment>
<evidence type="ECO:0000256" key="11">
    <source>
        <dbReference type="ARBA" id="ARBA00023204"/>
    </source>
</evidence>
<dbReference type="EC" id="3.2.2.27" evidence="3"/>
<comment type="caution">
    <text evidence="13">The sequence shown here is derived from an EMBL/GenBank/DDBJ whole genome shotgun (WGS) entry which is preliminary data.</text>
</comment>
<evidence type="ECO:0000256" key="5">
    <source>
        <dbReference type="ARBA" id="ARBA00022485"/>
    </source>
</evidence>
<organism evidence="13 14">
    <name type="scientific">candidate division Kazan bacterium RIFCSPLOWO2_01_FULL_48_13</name>
    <dbReference type="NCBI Taxonomy" id="1798539"/>
    <lineage>
        <taxon>Bacteria</taxon>
        <taxon>Bacteria division Kazan-3B-28</taxon>
    </lineage>
</organism>
<keyword evidence="9" id="KW-0408">Iron</keyword>
<dbReference type="Pfam" id="PF03167">
    <property type="entry name" value="UDG"/>
    <property type="match status" value="1"/>
</dbReference>
<dbReference type="SMART" id="SM00986">
    <property type="entry name" value="UDG"/>
    <property type="match status" value="1"/>
</dbReference>
<name>A0A1F4PNJ3_UNCK3</name>
<evidence type="ECO:0000313" key="14">
    <source>
        <dbReference type="Proteomes" id="UP000179010"/>
    </source>
</evidence>
<keyword evidence="7" id="KW-0227">DNA damage</keyword>
<keyword evidence="6" id="KW-0479">Metal-binding</keyword>
<evidence type="ECO:0000259" key="12">
    <source>
        <dbReference type="SMART" id="SM00986"/>
    </source>
</evidence>
<evidence type="ECO:0000256" key="3">
    <source>
        <dbReference type="ARBA" id="ARBA00012030"/>
    </source>
</evidence>
<feature type="domain" description="Uracil-DNA glycosylase-like" evidence="12">
    <location>
        <begin position="30"/>
        <end position="181"/>
    </location>
</feature>
<evidence type="ECO:0000256" key="10">
    <source>
        <dbReference type="ARBA" id="ARBA00023014"/>
    </source>
</evidence>
<dbReference type="InterPro" id="IPR051536">
    <property type="entry name" value="UDG_Type-4/5"/>
</dbReference>
<dbReference type="Proteomes" id="UP000179010">
    <property type="component" value="Unassembled WGS sequence"/>
</dbReference>
<proteinExistence type="inferred from homology"/>
<dbReference type="Gene3D" id="3.40.470.10">
    <property type="entry name" value="Uracil-DNA glycosylase-like domain"/>
    <property type="match status" value="1"/>
</dbReference>
<keyword evidence="10" id="KW-0411">Iron-sulfur</keyword>
<dbReference type="NCBIfam" id="TIGR00758">
    <property type="entry name" value="UDG_fam4"/>
    <property type="match status" value="1"/>
</dbReference>
<evidence type="ECO:0000256" key="9">
    <source>
        <dbReference type="ARBA" id="ARBA00023004"/>
    </source>
</evidence>
<keyword evidence="5" id="KW-0004">4Fe-4S</keyword>
<keyword evidence="8" id="KW-0378">Hydrolase</keyword>
<evidence type="ECO:0000256" key="1">
    <source>
        <dbReference type="ARBA" id="ARBA00001400"/>
    </source>
</evidence>
<evidence type="ECO:0000256" key="7">
    <source>
        <dbReference type="ARBA" id="ARBA00022763"/>
    </source>
</evidence>
<evidence type="ECO:0000256" key="8">
    <source>
        <dbReference type="ARBA" id="ARBA00022801"/>
    </source>
</evidence>
<dbReference type="STRING" id="1798539.A2994_03535"/>
<dbReference type="GO" id="GO:0046872">
    <property type="term" value="F:metal ion binding"/>
    <property type="evidence" value="ECO:0007669"/>
    <property type="project" value="UniProtKB-KW"/>
</dbReference>
<dbReference type="GO" id="GO:0004844">
    <property type="term" value="F:uracil DNA N-glycosylase activity"/>
    <property type="evidence" value="ECO:0007669"/>
    <property type="project" value="UniProtKB-EC"/>
</dbReference>
<sequence length="218" mass="23861">MTKQELLTQISNDIREHTCSLRAGCTQAVPGDGNPDSDIVFIGEGPGKVEDEVGKPFVGPAGRVLDGLLAGIGLQRSDIYITNVVKCRPPANRDPSPSEVAEHAEFLKRELELLKPKLIVLLGRHALHWFLPNDQIGQVHGHAKRQGDQVFFPIYHPAAVLHNPPLMNDLQNDFAKIPALLKKTVELLPEPGGSQSRRPLAAAETNTNIAQTNLFEIK</sequence>
<evidence type="ECO:0000256" key="6">
    <source>
        <dbReference type="ARBA" id="ARBA00022723"/>
    </source>
</evidence>
<dbReference type="SMART" id="SM00987">
    <property type="entry name" value="UreE_C"/>
    <property type="match status" value="1"/>
</dbReference>
<dbReference type="InterPro" id="IPR036895">
    <property type="entry name" value="Uracil-DNA_glycosylase-like_sf"/>
</dbReference>
<keyword evidence="11" id="KW-0234">DNA repair</keyword>
<dbReference type="GO" id="GO:0051539">
    <property type="term" value="F:4 iron, 4 sulfur cluster binding"/>
    <property type="evidence" value="ECO:0007669"/>
    <property type="project" value="UniProtKB-KW"/>
</dbReference>
<comment type="catalytic activity">
    <reaction evidence="1">
        <text>Hydrolyzes single-stranded DNA or mismatched double-stranded DNA and polynucleotides, releasing free uracil.</text>
        <dbReference type="EC" id="3.2.2.27"/>
    </reaction>
</comment>
<dbReference type="EMBL" id="METE01000009">
    <property type="protein sequence ID" value="OGB85199.1"/>
    <property type="molecule type" value="Genomic_DNA"/>
</dbReference>
<dbReference type="PANTHER" id="PTHR33693">
    <property type="entry name" value="TYPE-5 URACIL-DNA GLYCOSYLASE"/>
    <property type="match status" value="1"/>
</dbReference>
<accession>A0A1F4PNJ3</accession>